<reference evidence="7" key="1">
    <citation type="submission" date="2023-07" db="EMBL/GenBank/DDBJ databases">
        <title>Conexibacter stalactiti sp. nov., isolated from stalactites in a lava cave and emended description of the genus Conexibacter.</title>
        <authorList>
            <person name="Lee S.D."/>
        </authorList>
    </citation>
    <scope>NUCLEOTIDE SEQUENCE [LARGE SCALE GENOMIC DNA]</scope>
    <source>
        <strain evidence="7">KCTC 39840</strain>
    </source>
</reference>
<dbReference type="PANTHER" id="PTHR30136:SF24">
    <property type="entry name" value="HTH-TYPE TRANSCRIPTIONAL REPRESSOR ALLR"/>
    <property type="match status" value="1"/>
</dbReference>
<evidence type="ECO:0000256" key="1">
    <source>
        <dbReference type="ARBA" id="ARBA00023015"/>
    </source>
</evidence>
<dbReference type="SUPFAM" id="SSF46785">
    <property type="entry name" value="Winged helix' DNA-binding domain"/>
    <property type="match status" value="1"/>
</dbReference>
<accession>A0ABU4HJD4</accession>
<dbReference type="Proteomes" id="UP001284601">
    <property type="component" value="Unassembled WGS sequence"/>
</dbReference>
<dbReference type="PROSITE" id="PS51078">
    <property type="entry name" value="ICLR_ED"/>
    <property type="match status" value="1"/>
</dbReference>
<dbReference type="PANTHER" id="PTHR30136">
    <property type="entry name" value="HELIX-TURN-HELIX TRANSCRIPTIONAL REGULATOR, ICLR FAMILY"/>
    <property type="match status" value="1"/>
</dbReference>
<comment type="caution">
    <text evidence="6">The sequence shown here is derived from an EMBL/GenBank/DDBJ whole genome shotgun (WGS) entry which is preliminary data.</text>
</comment>
<name>A0ABU4HJD4_9ACTN</name>
<sequence length="270" mass="29388">MSTAAANPNPRPSHPIASVDNALTLLAMVGQQDSIRISEASRALGVVPSTASRLMAMLQYHDLVVHDPETRAYRAGPALMRIGLNVVERMDVRRIVRPFLERLAQELDETIHFLVLDGTSVMFVDGVESRRAVRTTRRNGEVRPAHCTSGGKAMLATLSRDELHRRYPDDRVSPCTPRSVTSRGQLERELAAVDRRGYATSVQESEPDIAALGAAIKSPSGALIGAFSVSLPMTRYSRATFAAMVDPLLATARDASEQLAFAELLEAKRG</sequence>
<evidence type="ECO:0000259" key="5">
    <source>
        <dbReference type="PROSITE" id="PS51078"/>
    </source>
</evidence>
<evidence type="ECO:0000256" key="2">
    <source>
        <dbReference type="ARBA" id="ARBA00023125"/>
    </source>
</evidence>
<gene>
    <name evidence="6" type="ORF">R7226_03730</name>
</gene>
<dbReference type="InterPro" id="IPR005471">
    <property type="entry name" value="Tscrpt_reg_IclR_N"/>
</dbReference>
<evidence type="ECO:0000256" key="3">
    <source>
        <dbReference type="ARBA" id="ARBA00023163"/>
    </source>
</evidence>
<organism evidence="6 7">
    <name type="scientific">Conexibacter stalactiti</name>
    <dbReference type="NCBI Taxonomy" id="1940611"/>
    <lineage>
        <taxon>Bacteria</taxon>
        <taxon>Bacillati</taxon>
        <taxon>Actinomycetota</taxon>
        <taxon>Thermoleophilia</taxon>
        <taxon>Solirubrobacterales</taxon>
        <taxon>Conexibacteraceae</taxon>
        <taxon>Conexibacter</taxon>
    </lineage>
</organism>
<dbReference type="InterPro" id="IPR036388">
    <property type="entry name" value="WH-like_DNA-bd_sf"/>
</dbReference>
<dbReference type="EMBL" id="JAWSTH010000005">
    <property type="protein sequence ID" value="MDW5593433.1"/>
    <property type="molecule type" value="Genomic_DNA"/>
</dbReference>
<dbReference type="Pfam" id="PF01614">
    <property type="entry name" value="IclR_C"/>
    <property type="match status" value="1"/>
</dbReference>
<reference evidence="6 7" key="2">
    <citation type="submission" date="2023-10" db="EMBL/GenBank/DDBJ databases">
        <authorList>
            <person name="Han X.F."/>
        </authorList>
    </citation>
    <scope>NUCLEOTIDE SEQUENCE [LARGE SCALE GENOMIC DNA]</scope>
    <source>
        <strain evidence="6 7">KCTC 39840</strain>
    </source>
</reference>
<keyword evidence="2" id="KW-0238">DNA-binding</keyword>
<dbReference type="InterPro" id="IPR029016">
    <property type="entry name" value="GAF-like_dom_sf"/>
</dbReference>
<dbReference type="RefSeq" id="WP_318595694.1">
    <property type="nucleotide sequence ID" value="NZ_JAWSTH010000005.1"/>
</dbReference>
<dbReference type="Gene3D" id="3.30.450.40">
    <property type="match status" value="1"/>
</dbReference>
<feature type="domain" description="IclR-ED" evidence="5">
    <location>
        <begin position="78"/>
        <end position="261"/>
    </location>
</feature>
<evidence type="ECO:0000313" key="6">
    <source>
        <dbReference type="EMBL" id="MDW5593433.1"/>
    </source>
</evidence>
<keyword evidence="3" id="KW-0804">Transcription</keyword>
<dbReference type="Pfam" id="PF09339">
    <property type="entry name" value="HTH_IclR"/>
    <property type="match status" value="1"/>
</dbReference>
<keyword evidence="1" id="KW-0805">Transcription regulation</keyword>
<evidence type="ECO:0000313" key="7">
    <source>
        <dbReference type="Proteomes" id="UP001284601"/>
    </source>
</evidence>
<dbReference type="InterPro" id="IPR050707">
    <property type="entry name" value="HTH_MetabolicPath_Reg"/>
</dbReference>
<keyword evidence="7" id="KW-1185">Reference proteome</keyword>
<proteinExistence type="predicted"/>
<dbReference type="InterPro" id="IPR036390">
    <property type="entry name" value="WH_DNA-bd_sf"/>
</dbReference>
<evidence type="ECO:0000259" key="4">
    <source>
        <dbReference type="PROSITE" id="PS51077"/>
    </source>
</evidence>
<dbReference type="SUPFAM" id="SSF55781">
    <property type="entry name" value="GAF domain-like"/>
    <property type="match status" value="1"/>
</dbReference>
<feature type="domain" description="HTH iclR-type" evidence="4">
    <location>
        <begin position="16"/>
        <end position="77"/>
    </location>
</feature>
<dbReference type="Gene3D" id="1.10.10.10">
    <property type="entry name" value="Winged helix-like DNA-binding domain superfamily/Winged helix DNA-binding domain"/>
    <property type="match status" value="1"/>
</dbReference>
<protein>
    <submittedName>
        <fullName evidence="6">IclR family transcriptional regulator</fullName>
    </submittedName>
</protein>
<dbReference type="SMART" id="SM00346">
    <property type="entry name" value="HTH_ICLR"/>
    <property type="match status" value="1"/>
</dbReference>
<dbReference type="InterPro" id="IPR014757">
    <property type="entry name" value="Tscrpt_reg_IclR_C"/>
</dbReference>
<dbReference type="PROSITE" id="PS51077">
    <property type="entry name" value="HTH_ICLR"/>
    <property type="match status" value="1"/>
</dbReference>